<reference evidence="1 2" key="1">
    <citation type="journal article" date="2019" name="Nat. Microbiol.">
        <title>Mediterranean grassland soil C-N compound turnover is dependent on rainfall and depth, and is mediated by genomically divergent microorganisms.</title>
        <authorList>
            <person name="Diamond S."/>
            <person name="Andeer P.F."/>
            <person name="Li Z."/>
            <person name="Crits-Christoph A."/>
            <person name="Burstein D."/>
            <person name="Anantharaman K."/>
            <person name="Lane K.R."/>
            <person name="Thomas B.C."/>
            <person name="Pan C."/>
            <person name="Northen T.R."/>
            <person name="Banfield J.F."/>
        </authorList>
    </citation>
    <scope>NUCLEOTIDE SEQUENCE [LARGE SCALE GENOMIC DNA]</scope>
    <source>
        <strain evidence="1">NP_1</strain>
    </source>
</reference>
<dbReference type="Gene3D" id="3.40.50.1000">
    <property type="entry name" value="HAD superfamily/HAD-like"/>
    <property type="match status" value="1"/>
</dbReference>
<sequence>MPAPSEIALIFDFDNTLIMSNIDFVGVRHRLIDMLQDAAAISQPRETLMPLALWEIIAHAAAQPALVDRMWEVVRQAERTGLAGATLADGVIEVLGTLRARGYRLALLTNNAREMLIAPLERFRVDHYFEVVVTRDDVPALKPAPDGIRRILTSLATTRQAFMIGDAWLDAQAADRAGIRFIGIGPHRDAIEDRGLPIWAWVNTLAEILTLDLVS</sequence>
<dbReference type="InterPro" id="IPR006439">
    <property type="entry name" value="HAD-SF_hydro_IA"/>
</dbReference>
<dbReference type="EMBL" id="VBAI01000024">
    <property type="protein sequence ID" value="TMJ12429.1"/>
    <property type="molecule type" value="Genomic_DNA"/>
</dbReference>
<dbReference type="InterPro" id="IPR036412">
    <property type="entry name" value="HAD-like_sf"/>
</dbReference>
<dbReference type="InterPro" id="IPR023198">
    <property type="entry name" value="PGP-like_dom2"/>
</dbReference>
<gene>
    <name evidence="1" type="ORF">E6G98_02845</name>
</gene>
<proteinExistence type="predicted"/>
<accession>A0A537LWN9</accession>
<dbReference type="PANTHER" id="PTHR43434">
    <property type="entry name" value="PHOSPHOGLYCOLATE PHOSPHATASE"/>
    <property type="match status" value="1"/>
</dbReference>
<dbReference type="Proteomes" id="UP000315217">
    <property type="component" value="Unassembled WGS sequence"/>
</dbReference>
<keyword evidence="1" id="KW-0378">Hydrolase</keyword>
<evidence type="ECO:0000313" key="1">
    <source>
        <dbReference type="EMBL" id="TMJ12429.1"/>
    </source>
</evidence>
<dbReference type="SUPFAM" id="SSF56784">
    <property type="entry name" value="HAD-like"/>
    <property type="match status" value="1"/>
</dbReference>
<evidence type="ECO:0000313" key="2">
    <source>
        <dbReference type="Proteomes" id="UP000315217"/>
    </source>
</evidence>
<dbReference type="NCBIfam" id="TIGR01549">
    <property type="entry name" value="HAD-SF-IA-v1"/>
    <property type="match status" value="1"/>
</dbReference>
<comment type="caution">
    <text evidence="1">The sequence shown here is derived from an EMBL/GenBank/DDBJ whole genome shotgun (WGS) entry which is preliminary data.</text>
</comment>
<dbReference type="GO" id="GO:0008967">
    <property type="term" value="F:phosphoglycolate phosphatase activity"/>
    <property type="evidence" value="ECO:0007669"/>
    <property type="project" value="TreeGrafter"/>
</dbReference>
<dbReference type="PRINTS" id="PR00413">
    <property type="entry name" value="HADHALOGNASE"/>
</dbReference>
<dbReference type="PANTHER" id="PTHR43434:SF1">
    <property type="entry name" value="PHOSPHOGLYCOLATE PHOSPHATASE"/>
    <property type="match status" value="1"/>
</dbReference>
<dbReference type="InterPro" id="IPR023214">
    <property type="entry name" value="HAD_sf"/>
</dbReference>
<dbReference type="AlphaFoldDB" id="A0A537LWN9"/>
<dbReference type="Pfam" id="PF13419">
    <property type="entry name" value="HAD_2"/>
    <property type="match status" value="1"/>
</dbReference>
<dbReference type="InterPro" id="IPR050155">
    <property type="entry name" value="HAD-like_hydrolase_sf"/>
</dbReference>
<dbReference type="SFLD" id="SFLDG01129">
    <property type="entry name" value="C1.5:_HAD__Beta-PGM__Phosphata"/>
    <property type="match status" value="1"/>
</dbReference>
<protein>
    <submittedName>
        <fullName evidence="1">HAD family hydrolase</fullName>
    </submittedName>
</protein>
<dbReference type="GO" id="GO:0006281">
    <property type="term" value="P:DNA repair"/>
    <property type="evidence" value="ECO:0007669"/>
    <property type="project" value="TreeGrafter"/>
</dbReference>
<name>A0A537LWN9_9BACT</name>
<dbReference type="Gene3D" id="1.10.150.240">
    <property type="entry name" value="Putative phosphatase, domain 2"/>
    <property type="match status" value="1"/>
</dbReference>
<dbReference type="InterPro" id="IPR041492">
    <property type="entry name" value="HAD_2"/>
</dbReference>
<organism evidence="1 2">
    <name type="scientific">Candidatus Segetimicrobium genomatis</name>
    <dbReference type="NCBI Taxonomy" id="2569760"/>
    <lineage>
        <taxon>Bacteria</taxon>
        <taxon>Bacillati</taxon>
        <taxon>Candidatus Sysuimicrobiota</taxon>
        <taxon>Candidatus Sysuimicrobiia</taxon>
        <taxon>Candidatus Sysuimicrobiales</taxon>
        <taxon>Candidatus Segetimicrobiaceae</taxon>
        <taxon>Candidatus Segetimicrobium</taxon>
    </lineage>
</organism>
<dbReference type="SFLD" id="SFLDS00003">
    <property type="entry name" value="Haloacid_Dehalogenase"/>
    <property type="match status" value="1"/>
</dbReference>